<reference evidence="7 8" key="2">
    <citation type="journal article" date="2012" name="PLoS ONE">
        <title>An ancient pathway combining carbon dioxide fixation with the generation and utilization of a sodium ion gradient for ATP synthesis.</title>
        <authorList>
            <person name="Poehlein A."/>
            <person name="Schmidt S."/>
            <person name="Kaster A.K."/>
            <person name="Goenrich M."/>
            <person name="Vollmers J."/>
            <person name="Thurmer A."/>
            <person name="Bertsch J."/>
            <person name="Schuchmann K."/>
            <person name="Voigt B."/>
            <person name="Hecker M."/>
            <person name="Daniel R."/>
            <person name="Thauer R.K."/>
            <person name="Gottschalk G."/>
            <person name="Muller V."/>
        </authorList>
    </citation>
    <scope>NUCLEOTIDE SEQUENCE [LARGE SCALE GENOMIC DNA]</scope>
    <source>
        <strain evidence="8">ATCC 29683 / DSM 1030 / JCM 2381 / KCTC 1655 / WB1</strain>
    </source>
</reference>
<evidence type="ECO:0000256" key="6">
    <source>
        <dbReference type="SAM" id="Phobius"/>
    </source>
</evidence>
<dbReference type="InterPro" id="IPR002293">
    <property type="entry name" value="AA/rel_permease1"/>
</dbReference>
<evidence type="ECO:0000256" key="1">
    <source>
        <dbReference type="ARBA" id="ARBA00004651"/>
    </source>
</evidence>
<dbReference type="eggNOG" id="COG0833">
    <property type="taxonomic scope" value="Bacteria"/>
</dbReference>
<dbReference type="GO" id="GO:0022857">
    <property type="term" value="F:transmembrane transporter activity"/>
    <property type="evidence" value="ECO:0007669"/>
    <property type="project" value="InterPro"/>
</dbReference>
<keyword evidence="2" id="KW-1003">Cell membrane</keyword>
<protein>
    <submittedName>
        <fullName evidence="7">Putative amino acid permease</fullName>
    </submittedName>
</protein>
<evidence type="ECO:0000256" key="5">
    <source>
        <dbReference type="ARBA" id="ARBA00023136"/>
    </source>
</evidence>
<keyword evidence="3 6" id="KW-0812">Transmembrane</keyword>
<feature type="transmembrane region" description="Helical" evidence="6">
    <location>
        <begin position="221"/>
        <end position="243"/>
    </location>
</feature>
<dbReference type="InterPro" id="IPR050367">
    <property type="entry name" value="APC_superfamily"/>
</dbReference>
<dbReference type="PIRSF" id="PIRSF006060">
    <property type="entry name" value="AA_transporter"/>
    <property type="match status" value="1"/>
</dbReference>
<dbReference type="STRING" id="931626.Awo_c27750"/>
<evidence type="ECO:0000313" key="8">
    <source>
        <dbReference type="Proteomes" id="UP000007177"/>
    </source>
</evidence>
<feature type="transmembrane region" description="Helical" evidence="6">
    <location>
        <begin position="37"/>
        <end position="59"/>
    </location>
</feature>
<feature type="transmembrane region" description="Helical" evidence="6">
    <location>
        <begin position="352"/>
        <end position="371"/>
    </location>
</feature>
<reference evidence="8" key="1">
    <citation type="submission" date="2011-07" db="EMBL/GenBank/DDBJ databases">
        <title>Complete genome sequence of Acetobacterium woodii.</title>
        <authorList>
            <person name="Poehlein A."/>
            <person name="Schmidt S."/>
            <person name="Kaster A.-K."/>
            <person name="Goenrich M."/>
            <person name="Vollmers J."/>
            <person name="Thuermer A."/>
            <person name="Gottschalk G."/>
            <person name="Thauer R.K."/>
            <person name="Daniel R."/>
            <person name="Mueller V."/>
        </authorList>
    </citation>
    <scope>NUCLEOTIDE SEQUENCE [LARGE SCALE GENOMIC DNA]</scope>
    <source>
        <strain evidence="8">ATCC 29683 / DSM 1030 / JCM 2381 / KCTC 1655 / WB1</strain>
    </source>
</reference>
<feature type="transmembrane region" description="Helical" evidence="6">
    <location>
        <begin position="444"/>
        <end position="465"/>
    </location>
</feature>
<accession>H6LG50</accession>
<proteinExistence type="predicted"/>
<keyword evidence="4 6" id="KW-1133">Transmembrane helix</keyword>
<name>H6LG50_ACEWD</name>
<evidence type="ECO:0000256" key="4">
    <source>
        <dbReference type="ARBA" id="ARBA00022989"/>
    </source>
</evidence>
<dbReference type="GO" id="GO:0005886">
    <property type="term" value="C:plasma membrane"/>
    <property type="evidence" value="ECO:0007669"/>
    <property type="project" value="UniProtKB-SubCell"/>
</dbReference>
<organism evidence="7 8">
    <name type="scientific">Acetobacterium woodii (strain ATCC 29683 / DSM 1030 / JCM 2381 / KCTC 1655 / WB1)</name>
    <dbReference type="NCBI Taxonomy" id="931626"/>
    <lineage>
        <taxon>Bacteria</taxon>
        <taxon>Bacillati</taxon>
        <taxon>Bacillota</taxon>
        <taxon>Clostridia</taxon>
        <taxon>Eubacteriales</taxon>
        <taxon>Eubacteriaceae</taxon>
        <taxon>Acetobacterium</taxon>
    </lineage>
</organism>
<feature type="transmembrane region" description="Helical" evidence="6">
    <location>
        <begin position="377"/>
        <end position="395"/>
    </location>
</feature>
<dbReference type="AlphaFoldDB" id="H6LG50"/>
<evidence type="ECO:0000313" key="7">
    <source>
        <dbReference type="EMBL" id="AFA49526.1"/>
    </source>
</evidence>
<keyword evidence="5 6" id="KW-0472">Membrane</keyword>
<gene>
    <name evidence="7" type="ordered locus">Awo_c27750</name>
</gene>
<dbReference type="Gene3D" id="1.20.1740.10">
    <property type="entry name" value="Amino acid/polyamine transporter I"/>
    <property type="match status" value="1"/>
</dbReference>
<feature type="transmembrane region" description="Helical" evidence="6">
    <location>
        <begin position="150"/>
        <end position="169"/>
    </location>
</feature>
<feature type="transmembrane region" description="Helical" evidence="6">
    <location>
        <begin position="65"/>
        <end position="86"/>
    </location>
</feature>
<feature type="transmembrane region" description="Helical" evidence="6">
    <location>
        <begin position="416"/>
        <end position="438"/>
    </location>
</feature>
<feature type="transmembrane region" description="Helical" evidence="6">
    <location>
        <begin position="304"/>
        <end position="331"/>
    </location>
</feature>
<dbReference type="Proteomes" id="UP000007177">
    <property type="component" value="Chromosome"/>
</dbReference>
<sequence>MLNDHLLIVEHLFSYPAMLKKDVKIKREFKMKTTKKLGLMSAISVCIGLIVATSCLLMLGQGMGLAGGEFVICLAVVVFLNIMLALTFGELHAIMPKVEGGLGQYTLVGLGPVASIISNISAYVITTILACSVEMAMCGMVLNQLFLPMIPSPVISVILLSGLFIINYHGVDLFAKVQTTVVVLLMASLILLGIISFFNLGTGEVITAAQQTAPAVSGINGIVSLSALAFWLFIGIEFVIPIAKDLKNPKRDVTLAMVLGLVILFVVQSLLGVGMTHYVTLEQLASVPLPHMLFAENLLGDFGMYWMGIVTLLAGISTANTVLGSVTRILCGMAQDEMMPKIFAKKNKNNTPVAGLVLIFIGNFVLLVTGFTESSGLANMLLAASCFWLTSYILVNITVLILRKRYPDAKGRNKKLVFFGIPQIICIVGDVFMIWHIAEGDARILIYKIFFGLFAALIVYAVGWVKFIKKMPMFKTADINELNLQSEEAEQSIRIIDPSLA</sequence>
<dbReference type="PANTHER" id="PTHR42770:SF12">
    <property type="entry name" value="AMINO ACID TRANSPORTER"/>
    <property type="match status" value="1"/>
</dbReference>
<dbReference type="Pfam" id="PF13520">
    <property type="entry name" value="AA_permease_2"/>
    <property type="match status" value="1"/>
</dbReference>
<comment type="subcellular location">
    <subcellularLocation>
        <location evidence="1">Cell membrane</location>
        <topology evidence="1">Multi-pass membrane protein</topology>
    </subcellularLocation>
</comment>
<evidence type="ECO:0000256" key="3">
    <source>
        <dbReference type="ARBA" id="ARBA00022692"/>
    </source>
</evidence>
<evidence type="ECO:0000256" key="2">
    <source>
        <dbReference type="ARBA" id="ARBA00022475"/>
    </source>
</evidence>
<dbReference type="EMBL" id="CP002987">
    <property type="protein sequence ID" value="AFA49526.1"/>
    <property type="molecule type" value="Genomic_DNA"/>
</dbReference>
<feature type="transmembrane region" description="Helical" evidence="6">
    <location>
        <begin position="181"/>
        <end position="201"/>
    </location>
</feature>
<feature type="transmembrane region" description="Helical" evidence="6">
    <location>
        <begin position="107"/>
        <end position="130"/>
    </location>
</feature>
<feature type="transmembrane region" description="Helical" evidence="6">
    <location>
        <begin position="255"/>
        <end position="279"/>
    </location>
</feature>
<dbReference type="PANTHER" id="PTHR42770">
    <property type="entry name" value="AMINO ACID TRANSPORTER-RELATED"/>
    <property type="match status" value="1"/>
</dbReference>
<dbReference type="KEGG" id="awo:Awo_c27750"/>
<dbReference type="HOGENOM" id="CLU_042136_0_0_9"/>
<keyword evidence="8" id="KW-1185">Reference proteome</keyword>